<organism evidence="1 2">
    <name type="scientific">Allacma fusca</name>
    <dbReference type="NCBI Taxonomy" id="39272"/>
    <lineage>
        <taxon>Eukaryota</taxon>
        <taxon>Metazoa</taxon>
        <taxon>Ecdysozoa</taxon>
        <taxon>Arthropoda</taxon>
        <taxon>Hexapoda</taxon>
        <taxon>Collembola</taxon>
        <taxon>Symphypleona</taxon>
        <taxon>Sminthuridae</taxon>
        <taxon>Allacma</taxon>
    </lineage>
</organism>
<accession>A0A8J2LBI6</accession>
<proteinExistence type="predicted"/>
<keyword evidence="2" id="KW-1185">Reference proteome</keyword>
<dbReference type="Proteomes" id="UP000708208">
    <property type="component" value="Unassembled WGS sequence"/>
</dbReference>
<protein>
    <submittedName>
        <fullName evidence="1">Uncharacterized protein</fullName>
    </submittedName>
</protein>
<evidence type="ECO:0000313" key="2">
    <source>
        <dbReference type="Proteomes" id="UP000708208"/>
    </source>
</evidence>
<feature type="non-terminal residue" evidence="1">
    <location>
        <position position="1"/>
    </location>
</feature>
<name>A0A8J2LBI6_9HEXA</name>
<reference evidence="1" key="1">
    <citation type="submission" date="2021-06" db="EMBL/GenBank/DDBJ databases">
        <authorList>
            <person name="Hodson N. C."/>
            <person name="Mongue J. A."/>
            <person name="Jaron S. K."/>
        </authorList>
    </citation>
    <scope>NUCLEOTIDE SEQUENCE</scope>
</reference>
<gene>
    <name evidence="1" type="ORF">AFUS01_LOCUS30080</name>
</gene>
<sequence length="51" mass="5656">TVAHWVWTELACPGLRHPIGVPGFEAQLLNSKRTRLEPLLSEVTVNFSNGN</sequence>
<dbReference type="AlphaFoldDB" id="A0A8J2LBI6"/>
<comment type="caution">
    <text evidence="1">The sequence shown here is derived from an EMBL/GenBank/DDBJ whole genome shotgun (WGS) entry which is preliminary data.</text>
</comment>
<dbReference type="EMBL" id="CAJVCH010455757">
    <property type="protein sequence ID" value="CAG7819649.1"/>
    <property type="molecule type" value="Genomic_DNA"/>
</dbReference>
<evidence type="ECO:0000313" key="1">
    <source>
        <dbReference type="EMBL" id="CAG7819649.1"/>
    </source>
</evidence>